<dbReference type="AlphaFoldDB" id="A0A5B7EKE6"/>
<sequence>MHRKDHMYKGLMDRRGLSGWNRSNEQDKSGGSGRASPSDAYYGGGTPQDHRDADRTYYGTNNNDYSKYAGGNSEYLPQAPSYDAFDGGCAGGYYDDHHSNPEYYDNRYDGYNSDYHSGYGNQGHTEYSGQPGDCDGGSSSCYQDQSCQGLRACHQSQCSEYNECRRQQCQSSRVEVTAKVLFGSVSAISNLKQKKSSKKK</sequence>
<feature type="region of interest" description="Disordered" evidence="1">
    <location>
        <begin position="1"/>
        <end position="64"/>
    </location>
</feature>
<evidence type="ECO:0000313" key="3">
    <source>
        <dbReference type="Proteomes" id="UP000324222"/>
    </source>
</evidence>
<feature type="compositionally biased region" description="Basic and acidic residues" evidence="1">
    <location>
        <begin position="7"/>
        <end position="16"/>
    </location>
</feature>
<protein>
    <submittedName>
        <fullName evidence="2">Uncharacterized protein</fullName>
    </submittedName>
</protein>
<gene>
    <name evidence="2" type="ORF">E2C01_027076</name>
</gene>
<evidence type="ECO:0000313" key="2">
    <source>
        <dbReference type="EMBL" id="MPC33717.1"/>
    </source>
</evidence>
<dbReference type="EMBL" id="VSRR010002888">
    <property type="protein sequence ID" value="MPC33717.1"/>
    <property type="molecule type" value="Genomic_DNA"/>
</dbReference>
<proteinExistence type="predicted"/>
<reference evidence="2 3" key="1">
    <citation type="submission" date="2019-05" db="EMBL/GenBank/DDBJ databases">
        <title>Another draft genome of Portunus trituberculatus and its Hox gene families provides insights of decapod evolution.</title>
        <authorList>
            <person name="Jeong J.-H."/>
            <person name="Song I."/>
            <person name="Kim S."/>
            <person name="Choi T."/>
            <person name="Kim D."/>
            <person name="Ryu S."/>
            <person name="Kim W."/>
        </authorList>
    </citation>
    <scope>NUCLEOTIDE SEQUENCE [LARGE SCALE GENOMIC DNA]</scope>
    <source>
        <tissue evidence="2">Muscle</tissue>
    </source>
</reference>
<evidence type="ECO:0000256" key="1">
    <source>
        <dbReference type="SAM" id="MobiDB-lite"/>
    </source>
</evidence>
<dbReference type="Proteomes" id="UP000324222">
    <property type="component" value="Unassembled WGS sequence"/>
</dbReference>
<keyword evidence="3" id="KW-1185">Reference proteome</keyword>
<dbReference type="OrthoDB" id="6372494at2759"/>
<name>A0A5B7EKE6_PORTR</name>
<organism evidence="2 3">
    <name type="scientific">Portunus trituberculatus</name>
    <name type="common">Swimming crab</name>
    <name type="synonym">Neptunus trituberculatus</name>
    <dbReference type="NCBI Taxonomy" id="210409"/>
    <lineage>
        <taxon>Eukaryota</taxon>
        <taxon>Metazoa</taxon>
        <taxon>Ecdysozoa</taxon>
        <taxon>Arthropoda</taxon>
        <taxon>Crustacea</taxon>
        <taxon>Multicrustacea</taxon>
        <taxon>Malacostraca</taxon>
        <taxon>Eumalacostraca</taxon>
        <taxon>Eucarida</taxon>
        <taxon>Decapoda</taxon>
        <taxon>Pleocyemata</taxon>
        <taxon>Brachyura</taxon>
        <taxon>Eubrachyura</taxon>
        <taxon>Portunoidea</taxon>
        <taxon>Portunidae</taxon>
        <taxon>Portuninae</taxon>
        <taxon>Portunus</taxon>
    </lineage>
</organism>
<accession>A0A5B7EKE6</accession>
<comment type="caution">
    <text evidence="2">The sequence shown here is derived from an EMBL/GenBank/DDBJ whole genome shotgun (WGS) entry which is preliminary data.</text>
</comment>